<reference evidence="1" key="1">
    <citation type="submission" date="2023-07" db="EMBL/GenBank/DDBJ databases">
        <title>Between Cages and Wild: Unraveling the Impact of Captivity on Animal Microbiomes and Antimicrobial Resistance.</title>
        <authorList>
            <person name="Schmartz G.P."/>
            <person name="Rehner J."/>
            <person name="Schuff M.J."/>
            <person name="Becker S.L."/>
            <person name="Kravczyk M."/>
            <person name="Gurevich A."/>
            <person name="Francke R."/>
            <person name="Mueller R."/>
            <person name="Keller V."/>
            <person name="Keller A."/>
        </authorList>
    </citation>
    <scope>NUCLEOTIDE SEQUENCE</scope>
    <source>
        <strain evidence="1">S12M_St_49</strain>
    </source>
</reference>
<dbReference type="Pfam" id="PF21448">
    <property type="entry name" value="DNMK"/>
    <property type="match status" value="1"/>
</dbReference>
<dbReference type="Proteomes" id="UP001168575">
    <property type="component" value="Unassembled WGS sequence"/>
</dbReference>
<dbReference type="SUPFAM" id="SSF52540">
    <property type="entry name" value="P-loop containing nucleoside triphosphate hydrolases"/>
    <property type="match status" value="1"/>
</dbReference>
<evidence type="ECO:0000313" key="2">
    <source>
        <dbReference type="Proteomes" id="UP001168575"/>
    </source>
</evidence>
<keyword evidence="2" id="KW-1185">Reference proteome</keyword>
<dbReference type="Gene3D" id="3.40.50.300">
    <property type="entry name" value="P-loop containing nucleotide triphosphate hydrolases"/>
    <property type="match status" value="1"/>
</dbReference>
<name>A0AA43RHR2_9ACTN</name>
<dbReference type="AlphaFoldDB" id="A0AA43RHR2"/>
<comment type="caution">
    <text evidence="1">The sequence shown here is derived from an EMBL/GenBank/DDBJ whole genome shotgun (WGS) entry which is preliminary data.</text>
</comment>
<organism evidence="1 2">
    <name type="scientific">Phoenicibacter congonensis</name>
    <dbReference type="NCBI Taxonomy" id="1944646"/>
    <lineage>
        <taxon>Bacteria</taxon>
        <taxon>Bacillati</taxon>
        <taxon>Actinomycetota</taxon>
        <taxon>Coriobacteriia</taxon>
        <taxon>Eggerthellales</taxon>
        <taxon>Eggerthellaceae</taxon>
        <taxon>Phoenicibacter</taxon>
    </lineage>
</organism>
<gene>
    <name evidence="1" type="ORF">Q3982_03520</name>
</gene>
<dbReference type="InterPro" id="IPR027417">
    <property type="entry name" value="P-loop_NTPase"/>
</dbReference>
<sequence length="180" mass="20917">MKVYAISGHAQNGKDTVAGMMAQKFREHGDTVLVAHYADLLKYICRAYFGWDGQKDERGRHILQYVGTDVVRQKRPNFWVDFIISILTLFDGNWDYVLIPDSRFPNEVDELKRHGFDVQHLRIVRPNFVSPLTPEQQKHPSETALDNVTPDFTIVNDGTLEDLDALITNYMKEYIYEHKD</sequence>
<dbReference type="EMBL" id="JAUMVS010000042">
    <property type="protein sequence ID" value="MDO4841729.1"/>
    <property type="molecule type" value="Genomic_DNA"/>
</dbReference>
<dbReference type="InterPro" id="IPR048444">
    <property type="entry name" value="DNMK"/>
</dbReference>
<evidence type="ECO:0000313" key="1">
    <source>
        <dbReference type="EMBL" id="MDO4841729.1"/>
    </source>
</evidence>
<protein>
    <submittedName>
        <fullName evidence="1">Uncharacterized protein</fullName>
    </submittedName>
</protein>
<accession>A0AA43RHR2</accession>
<proteinExistence type="predicted"/>